<proteinExistence type="predicted"/>
<evidence type="ECO:0000313" key="3">
    <source>
        <dbReference type="Proteomes" id="UP001346149"/>
    </source>
</evidence>
<dbReference type="AlphaFoldDB" id="A0AAN7LL27"/>
<feature type="compositionally biased region" description="Acidic residues" evidence="1">
    <location>
        <begin position="157"/>
        <end position="167"/>
    </location>
</feature>
<protein>
    <submittedName>
        <fullName evidence="2">Uncharacterized protein</fullName>
    </submittedName>
</protein>
<feature type="compositionally biased region" description="Basic and acidic residues" evidence="1">
    <location>
        <begin position="133"/>
        <end position="156"/>
    </location>
</feature>
<feature type="compositionally biased region" description="Acidic residues" evidence="1">
    <location>
        <begin position="58"/>
        <end position="67"/>
    </location>
</feature>
<feature type="region of interest" description="Disordered" evidence="1">
    <location>
        <begin position="103"/>
        <end position="180"/>
    </location>
</feature>
<feature type="compositionally biased region" description="Basic and acidic residues" evidence="1">
    <location>
        <begin position="109"/>
        <end position="119"/>
    </location>
</feature>
<name>A0AAN7LL27_TRANT</name>
<dbReference type="EMBL" id="JAXQNO010000015">
    <property type="protein sequence ID" value="KAK4782920.1"/>
    <property type="molecule type" value="Genomic_DNA"/>
</dbReference>
<feature type="region of interest" description="Disordered" evidence="1">
    <location>
        <begin position="36"/>
        <end position="86"/>
    </location>
</feature>
<comment type="caution">
    <text evidence="2">The sequence shown here is derived from an EMBL/GenBank/DDBJ whole genome shotgun (WGS) entry which is preliminary data.</text>
</comment>
<evidence type="ECO:0000313" key="2">
    <source>
        <dbReference type="EMBL" id="KAK4782920.1"/>
    </source>
</evidence>
<keyword evidence="3" id="KW-1185">Reference proteome</keyword>
<reference evidence="2 3" key="1">
    <citation type="journal article" date="2023" name="Hortic Res">
        <title>Pangenome of water caltrop reveals structural variations and asymmetric subgenome divergence after allopolyploidization.</title>
        <authorList>
            <person name="Zhang X."/>
            <person name="Chen Y."/>
            <person name="Wang L."/>
            <person name="Yuan Y."/>
            <person name="Fang M."/>
            <person name="Shi L."/>
            <person name="Lu R."/>
            <person name="Comes H.P."/>
            <person name="Ma Y."/>
            <person name="Chen Y."/>
            <person name="Huang G."/>
            <person name="Zhou Y."/>
            <person name="Zheng Z."/>
            <person name="Qiu Y."/>
        </authorList>
    </citation>
    <scope>NUCLEOTIDE SEQUENCE [LARGE SCALE GENOMIC DNA]</scope>
    <source>
        <strain evidence="2">F231</strain>
    </source>
</reference>
<evidence type="ECO:0000256" key="1">
    <source>
        <dbReference type="SAM" id="MobiDB-lite"/>
    </source>
</evidence>
<dbReference type="Proteomes" id="UP001346149">
    <property type="component" value="Unassembled WGS sequence"/>
</dbReference>
<organism evidence="2 3">
    <name type="scientific">Trapa natans</name>
    <name type="common">Water chestnut</name>
    <dbReference type="NCBI Taxonomy" id="22666"/>
    <lineage>
        <taxon>Eukaryota</taxon>
        <taxon>Viridiplantae</taxon>
        <taxon>Streptophyta</taxon>
        <taxon>Embryophyta</taxon>
        <taxon>Tracheophyta</taxon>
        <taxon>Spermatophyta</taxon>
        <taxon>Magnoliopsida</taxon>
        <taxon>eudicotyledons</taxon>
        <taxon>Gunneridae</taxon>
        <taxon>Pentapetalae</taxon>
        <taxon>rosids</taxon>
        <taxon>malvids</taxon>
        <taxon>Myrtales</taxon>
        <taxon>Lythraceae</taxon>
        <taxon>Trapa</taxon>
    </lineage>
</organism>
<sequence>MEARCVPQEWVLDQDPWDQKEDKAAWRNVVEGSDRVQLNPLGSQQDLDHYQSRGFEGDGSELEEDAPGVELGLSVSGDGDAEGDGEHVEHGVALEGLFLEEDADGVDGNGHEGLEHLDEGNGEEDVGGVGGPEGERVEGADGDDRGEVKLPGHGDGIDELENLDDGGGEGGAEGHVDQSE</sequence>
<accession>A0AAN7LL27</accession>
<gene>
    <name evidence="2" type="ORF">SAY86_007294</name>
</gene>